<evidence type="ECO:0000256" key="2">
    <source>
        <dbReference type="ARBA" id="ARBA00023043"/>
    </source>
</evidence>
<evidence type="ECO:0000313" key="6">
    <source>
        <dbReference type="WBParaSite" id="maker-uti_cns_0046120-snap-gene-0.3-mRNA-1"/>
    </source>
</evidence>
<feature type="region of interest" description="Disordered" evidence="4">
    <location>
        <begin position="389"/>
        <end position="489"/>
    </location>
</feature>
<evidence type="ECO:0000313" key="5">
    <source>
        <dbReference type="Proteomes" id="UP000095280"/>
    </source>
</evidence>
<feature type="region of interest" description="Disordered" evidence="4">
    <location>
        <begin position="531"/>
        <end position="578"/>
    </location>
</feature>
<accession>A0A1I8J8I6</accession>
<feature type="region of interest" description="Disordered" evidence="4">
    <location>
        <begin position="611"/>
        <end position="749"/>
    </location>
</feature>
<protein>
    <submittedName>
        <fullName evidence="6">ANK_REP_REGION domain-containing protein</fullName>
    </submittedName>
</protein>
<dbReference type="Proteomes" id="UP000095280">
    <property type="component" value="Unplaced"/>
</dbReference>
<dbReference type="PANTHER" id="PTHR24123">
    <property type="entry name" value="ANKYRIN REPEAT-CONTAINING"/>
    <property type="match status" value="1"/>
</dbReference>
<feature type="repeat" description="ANK" evidence="3">
    <location>
        <begin position="325"/>
        <end position="347"/>
    </location>
</feature>
<dbReference type="PROSITE" id="PS50088">
    <property type="entry name" value="ANK_REPEAT"/>
    <property type="match status" value="4"/>
</dbReference>
<evidence type="ECO:0000256" key="4">
    <source>
        <dbReference type="SAM" id="MobiDB-lite"/>
    </source>
</evidence>
<proteinExistence type="predicted"/>
<keyword evidence="5" id="KW-1185">Reference proteome</keyword>
<feature type="compositionally biased region" description="Low complexity" evidence="4">
    <location>
        <begin position="693"/>
        <end position="725"/>
    </location>
</feature>
<feature type="compositionally biased region" description="Basic and acidic residues" evidence="4">
    <location>
        <begin position="480"/>
        <end position="489"/>
    </location>
</feature>
<keyword evidence="1" id="KW-0677">Repeat</keyword>
<organism evidence="5 6">
    <name type="scientific">Macrostomum lignano</name>
    <dbReference type="NCBI Taxonomy" id="282301"/>
    <lineage>
        <taxon>Eukaryota</taxon>
        <taxon>Metazoa</taxon>
        <taxon>Spiralia</taxon>
        <taxon>Lophotrochozoa</taxon>
        <taxon>Platyhelminthes</taxon>
        <taxon>Rhabditophora</taxon>
        <taxon>Macrostomorpha</taxon>
        <taxon>Macrostomida</taxon>
        <taxon>Macrostomidae</taxon>
        <taxon>Macrostomum</taxon>
    </lineage>
</organism>
<dbReference type="SMART" id="SM00248">
    <property type="entry name" value="ANK"/>
    <property type="match status" value="10"/>
</dbReference>
<feature type="compositionally biased region" description="Basic and acidic residues" evidence="4">
    <location>
        <begin position="640"/>
        <end position="675"/>
    </location>
</feature>
<dbReference type="PROSITE" id="PS50297">
    <property type="entry name" value="ANK_REP_REGION"/>
    <property type="match status" value="3"/>
</dbReference>
<sequence length="749" mass="84719">MTEQSDELEKQKQEEDEQNHQSRLLAHCELGQYDEIAGLLRKRRGLFLNCVDSDGNTPLHVVRDLKCAELLLEFGAGQSTLNRQNRDGETPLLLNLRHGNVQLAGFYLDNGADVRPPNKHFQHCLHVAAHSGLSSLLDRLLDMRQLDPNQPDRRGNSTLHYAVAFADKDVAAEMLGRLLKETQVSTDTEDSLGRTAFTLAAQSDNLAACRLLRDRGCDLCHADFNGADALHVASATASQEMVRYLVADLAFSVDRCDKLGRSPLFYAVHHSREDNAQQLLTLGAEANRPDRCGRTAIHVAAEKGLDALLDVLLSNGGDASQADMRDQTPLHLAAINGRYNFVKRLLQWRRDLGGDASDDFIGATDADGKTARQLALDNGHQQVANLLGSAAGPAKSAARSYPRPQSGKQKRETQAEAREQQKQELEAAEIERKKAEKQQDKENKKKQKEEEEKIRKQQQEEQEQQEAAREALENQEQENEEKQAEAEEHATARLSQFKIALVLVFILFSVIRRSSGQRRWQRLGRQRTVDKEDPYLTAKPSWINGDEDKEAGTGKHQQQHQQQQHQSRRLRRSQKEPPNIVALRRRLYMYDSTVMLGRSMNEERRERMYLRGSLGAGDTEGYPPSKPQRRHRRRQQQQQQRERPSTAVEAERLTDRYRDINQDTRQLLEKWRQESSNDNNKNGGSGGGGGGDSSSRSARPASGRSGSGGYPRPRSQHHQQQQRQPQPQPQPPPYRRPQSGSRFLDYFPN</sequence>
<feature type="repeat" description="ANK" evidence="3">
    <location>
        <begin position="87"/>
        <end position="119"/>
    </location>
</feature>
<dbReference type="SUPFAM" id="SSF48403">
    <property type="entry name" value="Ankyrin repeat"/>
    <property type="match status" value="1"/>
</dbReference>
<dbReference type="Pfam" id="PF12796">
    <property type="entry name" value="Ank_2"/>
    <property type="match status" value="2"/>
</dbReference>
<dbReference type="InterPro" id="IPR002110">
    <property type="entry name" value="Ankyrin_rpt"/>
</dbReference>
<feature type="region of interest" description="Disordered" evidence="4">
    <location>
        <begin position="1"/>
        <end position="20"/>
    </location>
</feature>
<feature type="compositionally biased region" description="Gly residues" evidence="4">
    <location>
        <begin position="683"/>
        <end position="692"/>
    </location>
</feature>
<name>A0A1I8J8I6_9PLAT</name>
<dbReference type="Pfam" id="PF13637">
    <property type="entry name" value="Ank_4"/>
    <property type="match status" value="1"/>
</dbReference>
<feature type="compositionally biased region" description="Pro residues" evidence="4">
    <location>
        <begin position="726"/>
        <end position="735"/>
    </location>
</feature>
<dbReference type="AlphaFoldDB" id="A0A1I8J8I6"/>
<feature type="compositionally biased region" description="Basic and acidic residues" evidence="4">
    <location>
        <begin position="409"/>
        <end position="459"/>
    </location>
</feature>
<feature type="repeat" description="ANK" evidence="3">
    <location>
        <begin position="259"/>
        <end position="291"/>
    </location>
</feature>
<dbReference type="InterPro" id="IPR036770">
    <property type="entry name" value="Ankyrin_rpt-contain_sf"/>
</dbReference>
<dbReference type="PANTHER" id="PTHR24123:SF33">
    <property type="entry name" value="PROTEIN HOS4"/>
    <property type="match status" value="1"/>
</dbReference>
<dbReference type="WBParaSite" id="maker-uti_cns_0046120-snap-gene-0.3-mRNA-1">
    <property type="protein sequence ID" value="maker-uti_cns_0046120-snap-gene-0.3-mRNA-1"/>
    <property type="gene ID" value="maker-uti_cns_0046120-snap-gene-0.3"/>
</dbReference>
<dbReference type="Gene3D" id="1.25.40.20">
    <property type="entry name" value="Ankyrin repeat-containing domain"/>
    <property type="match status" value="3"/>
</dbReference>
<dbReference type="InterPro" id="IPR051165">
    <property type="entry name" value="Multifunctional_ANK_Repeat"/>
</dbReference>
<evidence type="ECO:0000256" key="1">
    <source>
        <dbReference type="ARBA" id="ARBA00022737"/>
    </source>
</evidence>
<evidence type="ECO:0000256" key="3">
    <source>
        <dbReference type="PROSITE-ProRule" id="PRU00023"/>
    </source>
</evidence>
<reference evidence="6" key="1">
    <citation type="submission" date="2016-11" db="UniProtKB">
        <authorList>
            <consortium name="WormBaseParasite"/>
        </authorList>
    </citation>
    <scope>IDENTIFICATION</scope>
</reference>
<keyword evidence="2 3" id="KW-0040">ANK repeat</keyword>
<feature type="repeat" description="ANK" evidence="3">
    <location>
        <begin position="292"/>
        <end position="324"/>
    </location>
</feature>